<protein>
    <submittedName>
        <fullName evidence="1">Uncharacterized protein</fullName>
    </submittedName>
</protein>
<reference evidence="1 2" key="1">
    <citation type="submission" date="2023-09" db="EMBL/GenBank/DDBJ databases">
        <title>Nesidiocoris tenuis whole genome shotgun sequence.</title>
        <authorList>
            <person name="Shibata T."/>
            <person name="Shimoda M."/>
            <person name="Kobayashi T."/>
            <person name="Uehara T."/>
        </authorList>
    </citation>
    <scope>NUCLEOTIDE SEQUENCE [LARGE SCALE GENOMIC DNA]</scope>
    <source>
        <strain evidence="1 2">Japan</strain>
    </source>
</reference>
<proteinExistence type="predicted"/>
<accession>A0ABN7AFS8</accession>
<gene>
    <name evidence="1" type="ORF">NTJ_03931</name>
</gene>
<name>A0ABN7AFS8_9HEMI</name>
<organism evidence="1 2">
    <name type="scientific">Nesidiocoris tenuis</name>
    <dbReference type="NCBI Taxonomy" id="355587"/>
    <lineage>
        <taxon>Eukaryota</taxon>
        <taxon>Metazoa</taxon>
        <taxon>Ecdysozoa</taxon>
        <taxon>Arthropoda</taxon>
        <taxon>Hexapoda</taxon>
        <taxon>Insecta</taxon>
        <taxon>Pterygota</taxon>
        <taxon>Neoptera</taxon>
        <taxon>Paraneoptera</taxon>
        <taxon>Hemiptera</taxon>
        <taxon>Heteroptera</taxon>
        <taxon>Panheteroptera</taxon>
        <taxon>Cimicomorpha</taxon>
        <taxon>Miridae</taxon>
        <taxon>Dicyphina</taxon>
        <taxon>Nesidiocoris</taxon>
    </lineage>
</organism>
<sequence length="70" mass="7871">MSCDSPTDSSLKKDLSLHLHLSSFGSSHHFIRLSYIGLITFLSPDRIVQFAVPAWFIIESPIDTILPSFH</sequence>
<dbReference type="EMBL" id="AP028910">
    <property type="protein sequence ID" value="BES91123.1"/>
    <property type="molecule type" value="Genomic_DNA"/>
</dbReference>
<evidence type="ECO:0000313" key="1">
    <source>
        <dbReference type="EMBL" id="BES91123.1"/>
    </source>
</evidence>
<keyword evidence="2" id="KW-1185">Reference proteome</keyword>
<evidence type="ECO:0000313" key="2">
    <source>
        <dbReference type="Proteomes" id="UP001307889"/>
    </source>
</evidence>
<dbReference type="Proteomes" id="UP001307889">
    <property type="component" value="Chromosome 2"/>
</dbReference>